<evidence type="ECO:0000313" key="2">
    <source>
        <dbReference type="EMBL" id="GMT25404.1"/>
    </source>
</evidence>
<feature type="non-terminal residue" evidence="2">
    <location>
        <position position="1"/>
    </location>
</feature>
<dbReference type="Proteomes" id="UP001432322">
    <property type="component" value="Unassembled WGS sequence"/>
</dbReference>
<gene>
    <name evidence="2" type="ORF">PFISCL1PPCAC_16701</name>
</gene>
<proteinExistence type="predicted"/>
<accession>A0AAV5W6B2</accession>
<evidence type="ECO:0000313" key="3">
    <source>
        <dbReference type="Proteomes" id="UP001432322"/>
    </source>
</evidence>
<comment type="caution">
    <text evidence="2">The sequence shown here is derived from an EMBL/GenBank/DDBJ whole genome shotgun (WGS) entry which is preliminary data.</text>
</comment>
<feature type="non-terminal residue" evidence="2">
    <location>
        <position position="224"/>
    </location>
</feature>
<dbReference type="AlphaFoldDB" id="A0AAV5W6B2"/>
<organism evidence="2 3">
    <name type="scientific">Pristionchus fissidentatus</name>
    <dbReference type="NCBI Taxonomy" id="1538716"/>
    <lineage>
        <taxon>Eukaryota</taxon>
        <taxon>Metazoa</taxon>
        <taxon>Ecdysozoa</taxon>
        <taxon>Nematoda</taxon>
        <taxon>Chromadorea</taxon>
        <taxon>Rhabditida</taxon>
        <taxon>Rhabditina</taxon>
        <taxon>Diplogasteromorpha</taxon>
        <taxon>Diplogasteroidea</taxon>
        <taxon>Neodiplogasteridae</taxon>
        <taxon>Pristionchus</taxon>
    </lineage>
</organism>
<evidence type="ECO:0000256" key="1">
    <source>
        <dbReference type="SAM" id="MobiDB-lite"/>
    </source>
</evidence>
<feature type="compositionally biased region" description="Basic and acidic residues" evidence="1">
    <location>
        <begin position="124"/>
        <end position="170"/>
    </location>
</feature>
<keyword evidence="3" id="KW-1185">Reference proteome</keyword>
<name>A0AAV5W6B2_9BILA</name>
<dbReference type="EMBL" id="BTSY01000004">
    <property type="protein sequence ID" value="GMT25404.1"/>
    <property type="molecule type" value="Genomic_DNA"/>
</dbReference>
<reference evidence="2" key="1">
    <citation type="submission" date="2023-10" db="EMBL/GenBank/DDBJ databases">
        <title>Genome assembly of Pristionchus species.</title>
        <authorList>
            <person name="Yoshida K."/>
            <person name="Sommer R.J."/>
        </authorList>
    </citation>
    <scope>NUCLEOTIDE SEQUENCE</scope>
    <source>
        <strain evidence="2">RS5133</strain>
    </source>
</reference>
<feature type="region of interest" description="Disordered" evidence="1">
    <location>
        <begin position="75"/>
        <end position="170"/>
    </location>
</feature>
<sequence>GRMSTGSGTNSNEDSFNEELEDAFVMMKIDSKTVAANKYPEMAAWFKKNCPTTSEGKPRTPPLPIEELYNIPEMTTPNDVVSDDFPKPVISGETVETAHRSEESASTPEISPTEPKKEKRKYNLKNDAERQDPEYKRYRKENNKYVEKSRQKKKREEEEKKRKNEEEKELLRSTLKKVIEMHECPLIEAEFRANGRVFNRPEGLGVLKEKQDQLYKEIRGEVEK</sequence>
<protein>
    <recommendedName>
        <fullName evidence="4">BZIP domain-containing protein</fullName>
    </recommendedName>
</protein>
<evidence type="ECO:0008006" key="4">
    <source>
        <dbReference type="Google" id="ProtNLM"/>
    </source>
</evidence>